<accession>A0ABZ0M3Y0</accession>
<evidence type="ECO:0000313" key="2">
    <source>
        <dbReference type="EMBL" id="WOX26486.1"/>
    </source>
</evidence>
<proteinExistence type="predicted"/>
<evidence type="ECO:0000313" key="3">
    <source>
        <dbReference type="Proteomes" id="UP001301731"/>
    </source>
</evidence>
<keyword evidence="3" id="KW-1185">Reference proteome</keyword>
<dbReference type="EMBL" id="CP137573">
    <property type="protein sequence ID" value="WOX26486.1"/>
    <property type="molecule type" value="Genomic_DNA"/>
</dbReference>
<evidence type="ECO:0000313" key="1">
    <source>
        <dbReference type="EMBL" id="WOX19892.1"/>
    </source>
</evidence>
<dbReference type="Proteomes" id="UP001301731">
    <property type="component" value="Chromosome"/>
</dbReference>
<gene>
    <name evidence="1" type="ORF">R2D22_00080</name>
    <name evidence="2" type="ORF">R2D22_35980</name>
</gene>
<reference evidence="2 3" key="1">
    <citation type="submission" date="2023-10" db="EMBL/GenBank/DDBJ databases">
        <title>The genome sequence of Streptomyces sp. HUAS YS2.</title>
        <authorList>
            <person name="Mo P."/>
        </authorList>
    </citation>
    <scope>NUCLEOTIDE SEQUENCE [LARGE SCALE GENOMIC DNA]</scope>
    <source>
        <strain evidence="2 3">HUAS YS2</strain>
    </source>
</reference>
<sequence length="234" mass="26468">MSGWHLDEWGELTASSAAALAGVALEERQPPTDPVAYHGRQGKITAWPSSFRSKVVCGSLRRLRVTVELDFDPEVVRFSGEPVELHWESGRARYRWRPDFVARMRDGSRCVVVVRPPRGIGPQWQERLAALDEVAQAAGWQVQMRSVPQGTQLENLMWLADYRFADGVDPEQEQAVLHAFRRRRPLFEGVGACGVPDLIAIDLVYGLMWQRRLLFDWDQPLPRGPLVWTAQGAA</sequence>
<dbReference type="InterPro" id="IPR048000">
    <property type="entry name" value="TnsA-like"/>
</dbReference>
<dbReference type="EMBL" id="CP137573">
    <property type="protein sequence ID" value="WOX19892.1"/>
    <property type="molecule type" value="Genomic_DNA"/>
</dbReference>
<protein>
    <submittedName>
        <fullName evidence="2">TnsA-like heteromeric transposase endonuclease subunit</fullName>
    </submittedName>
</protein>
<organism evidence="2 3">
    <name type="scientific">Streptomyces solicathayae</name>
    <dbReference type="NCBI Taxonomy" id="3081768"/>
    <lineage>
        <taxon>Bacteria</taxon>
        <taxon>Bacillati</taxon>
        <taxon>Actinomycetota</taxon>
        <taxon>Actinomycetes</taxon>
        <taxon>Kitasatosporales</taxon>
        <taxon>Streptomycetaceae</taxon>
        <taxon>Streptomyces</taxon>
    </lineage>
</organism>
<name>A0ABZ0M3Y0_9ACTN</name>
<dbReference type="NCBIfam" id="NF033179">
    <property type="entry name" value="TnsA_like_Actin"/>
    <property type="match status" value="1"/>
</dbReference>
<dbReference type="RefSeq" id="WP_318099945.1">
    <property type="nucleotide sequence ID" value="NZ_CP137573.1"/>
</dbReference>